<name>F5XMM2_MICPN</name>
<feature type="transmembrane region" description="Helical" evidence="1">
    <location>
        <begin position="207"/>
        <end position="228"/>
    </location>
</feature>
<feature type="transmembrane region" description="Helical" evidence="1">
    <location>
        <begin position="307"/>
        <end position="328"/>
    </location>
</feature>
<evidence type="ECO:0000313" key="3">
    <source>
        <dbReference type="Proteomes" id="UP000007947"/>
    </source>
</evidence>
<dbReference type="STRING" id="1032480.MLP_09310"/>
<proteinExistence type="predicted"/>
<evidence type="ECO:0000256" key="1">
    <source>
        <dbReference type="SAM" id="Phobius"/>
    </source>
</evidence>
<dbReference type="eggNOG" id="COG3559">
    <property type="taxonomic scope" value="Bacteria"/>
</dbReference>
<sequence>MTAVIAGTPHRTSSPRVRLLRLLRLDLRGISRSAVILGLLTAGFTAMVVRIYPTTVATPADAAALELVAGNPAIRLLFGVPRALDTPGGFVVWRIGTIAAVAIAAWALSTAARLTRGEEDTGRCWLLLAAPIRLASTVSVHLSAIGGAVFAMGAATAVALVGTGAGPRGAALYATGLVAIGWFFAAVGACCGQLLGERSLAGGLASGALVVGLVIRMVGDGLESLGWIRWLTPFGLLSLSEPYAGDRWLPVLVLLVAALGSGVLAVWLSSRRDLGVGLIVSRGTRSARTRLLTSSIGFAARRSLRSLLGWGAALGGYFLLIGLLAVSLTDFLTANPRFADLAAAAGFGDLARVEGYVASLFKLLPIPLGLYAAIRISRLAADEARGRMTLLFCTPRPRVIWPLAEASVAFWACLVLAAIAAVGTWIGTTVVGADLGLGDAFAGTLNVLPVVLLSLGAAVLAWGWLPGAVLPIGAFPTVGGFVWWILAESLGWNERIQAFSPYAHLAAVPADPPDLAAAGVMVGLAAAFLVVGLVGFSHRDLPHGR</sequence>
<organism evidence="2 3">
    <name type="scientific">Microlunatus phosphovorus (strain ATCC 700054 / DSM 10555 / JCM 9379 / NBRC 101784 / NCIMB 13414 / VKM Ac-1990 / NM-1)</name>
    <dbReference type="NCBI Taxonomy" id="1032480"/>
    <lineage>
        <taxon>Bacteria</taxon>
        <taxon>Bacillati</taxon>
        <taxon>Actinomycetota</taxon>
        <taxon>Actinomycetes</taxon>
        <taxon>Propionibacteriales</taxon>
        <taxon>Propionibacteriaceae</taxon>
        <taxon>Microlunatus</taxon>
    </lineage>
</organism>
<feature type="transmembrane region" description="Helical" evidence="1">
    <location>
        <begin position="170"/>
        <end position="195"/>
    </location>
</feature>
<feature type="transmembrane region" description="Helical" evidence="1">
    <location>
        <begin position="248"/>
        <end position="268"/>
    </location>
</feature>
<feature type="transmembrane region" description="Helical" evidence="1">
    <location>
        <begin position="468"/>
        <end position="486"/>
    </location>
</feature>
<feature type="transmembrane region" description="Helical" evidence="1">
    <location>
        <begin position="34"/>
        <end position="52"/>
    </location>
</feature>
<dbReference type="AlphaFoldDB" id="F5XMM2"/>
<dbReference type="KEGG" id="mph:MLP_09310"/>
<reference evidence="2 3" key="1">
    <citation type="submission" date="2011-05" db="EMBL/GenBank/DDBJ databases">
        <title>Whole genome sequence of Microlunatus phosphovorus NM-1.</title>
        <authorList>
            <person name="Hosoyama A."/>
            <person name="Sasaki K."/>
            <person name="Harada T."/>
            <person name="Igarashi R."/>
            <person name="Kawakoshi A."/>
            <person name="Sasagawa M."/>
            <person name="Fukada J."/>
            <person name="Nakamura S."/>
            <person name="Katano Y."/>
            <person name="Hanada S."/>
            <person name="Kamagata Y."/>
            <person name="Nakamura N."/>
            <person name="Yamazaki S."/>
            <person name="Fujita N."/>
        </authorList>
    </citation>
    <scope>NUCLEOTIDE SEQUENCE [LARGE SCALE GENOMIC DNA]</scope>
    <source>
        <strain evidence="3">ATCC 700054 / DSM 10555 / JCM 9379 / NBRC 101784 / NCIMB 13414 / VKM Ac-1990 / NM-1</strain>
    </source>
</reference>
<dbReference type="HOGENOM" id="CLU_036785_2_0_11"/>
<dbReference type="OrthoDB" id="2014935at2"/>
<keyword evidence="1" id="KW-0812">Transmembrane</keyword>
<feature type="transmembrane region" description="Helical" evidence="1">
    <location>
        <begin position="356"/>
        <end position="374"/>
    </location>
</feature>
<gene>
    <name evidence="2" type="ordered locus">MLP_09310</name>
</gene>
<protein>
    <submittedName>
        <fullName evidence="2">Putative ABC transporter permease protein</fullName>
    </submittedName>
</protein>
<feature type="transmembrane region" description="Helical" evidence="1">
    <location>
        <begin position="440"/>
        <end position="461"/>
    </location>
</feature>
<feature type="transmembrane region" description="Helical" evidence="1">
    <location>
        <begin position="515"/>
        <end position="536"/>
    </location>
</feature>
<dbReference type="Proteomes" id="UP000007947">
    <property type="component" value="Chromosome"/>
</dbReference>
<accession>F5XMM2</accession>
<dbReference type="EMBL" id="AP012204">
    <property type="protein sequence ID" value="BAK33945.1"/>
    <property type="molecule type" value="Genomic_DNA"/>
</dbReference>
<dbReference type="RefSeq" id="WP_013861830.1">
    <property type="nucleotide sequence ID" value="NC_015635.1"/>
</dbReference>
<feature type="transmembrane region" description="Helical" evidence="1">
    <location>
        <begin position="408"/>
        <end position="428"/>
    </location>
</feature>
<feature type="transmembrane region" description="Helical" evidence="1">
    <location>
        <begin position="124"/>
        <end position="150"/>
    </location>
</feature>
<keyword evidence="3" id="KW-1185">Reference proteome</keyword>
<keyword evidence="1" id="KW-1133">Transmembrane helix</keyword>
<evidence type="ECO:0000313" key="2">
    <source>
        <dbReference type="EMBL" id="BAK33945.1"/>
    </source>
</evidence>
<feature type="transmembrane region" description="Helical" evidence="1">
    <location>
        <begin position="91"/>
        <end position="112"/>
    </location>
</feature>
<keyword evidence="1" id="KW-0472">Membrane</keyword>